<evidence type="ECO:0000313" key="4">
    <source>
        <dbReference type="Proteomes" id="UP001208570"/>
    </source>
</evidence>
<organism evidence="3 4">
    <name type="scientific">Paralvinella palmiformis</name>
    <dbReference type="NCBI Taxonomy" id="53620"/>
    <lineage>
        <taxon>Eukaryota</taxon>
        <taxon>Metazoa</taxon>
        <taxon>Spiralia</taxon>
        <taxon>Lophotrochozoa</taxon>
        <taxon>Annelida</taxon>
        <taxon>Polychaeta</taxon>
        <taxon>Sedentaria</taxon>
        <taxon>Canalipalpata</taxon>
        <taxon>Terebellida</taxon>
        <taxon>Terebelliformia</taxon>
        <taxon>Alvinellidae</taxon>
        <taxon>Paralvinella</taxon>
    </lineage>
</organism>
<dbReference type="PANTHER" id="PTHR10036:SF3">
    <property type="entry name" value="PROTEIN SLEEPLESS-RELATED"/>
    <property type="match status" value="1"/>
</dbReference>
<evidence type="ECO:0000313" key="3">
    <source>
        <dbReference type="EMBL" id="KAK2142362.1"/>
    </source>
</evidence>
<evidence type="ECO:0000256" key="2">
    <source>
        <dbReference type="ARBA" id="ARBA00023157"/>
    </source>
</evidence>
<dbReference type="Gene3D" id="2.10.60.10">
    <property type="entry name" value="CD59"/>
    <property type="match status" value="1"/>
</dbReference>
<dbReference type="SUPFAM" id="SSF57302">
    <property type="entry name" value="Snake toxin-like"/>
    <property type="match status" value="1"/>
</dbReference>
<evidence type="ECO:0000256" key="1">
    <source>
        <dbReference type="ARBA" id="ARBA00022729"/>
    </source>
</evidence>
<proteinExistence type="predicted"/>
<dbReference type="AlphaFoldDB" id="A0AAD9IWR0"/>
<dbReference type="InterPro" id="IPR045860">
    <property type="entry name" value="Snake_toxin-like_sf"/>
</dbReference>
<accession>A0AAD9IWR0</accession>
<name>A0AAD9IWR0_9ANNE</name>
<sequence length="179" mass="21339">MKPHRNARTQILRIKIRDAIKYSRFKILRPDCLKPYEFFHLPSVIVVAVDKISISLLSFYRSPPPSPAGLECYACSNQDSNMDKCIKTTKQCEENQDTCLTHVKWGLPPYWIPYGTRQHYVEKDCSTHTICDELRRSVMRKCRRDWWDDWECYECCRGDMCNYYATVSDLYLIYSLYYL</sequence>
<dbReference type="Proteomes" id="UP001208570">
    <property type="component" value="Unassembled WGS sequence"/>
</dbReference>
<protein>
    <submittedName>
        <fullName evidence="3">Uncharacterized protein</fullName>
    </submittedName>
</protein>
<keyword evidence="4" id="KW-1185">Reference proteome</keyword>
<gene>
    <name evidence="3" type="ORF">LSH36_965g01089</name>
</gene>
<keyword evidence="1" id="KW-0732">Signal</keyword>
<dbReference type="EMBL" id="JAODUP010000965">
    <property type="protein sequence ID" value="KAK2142362.1"/>
    <property type="molecule type" value="Genomic_DNA"/>
</dbReference>
<dbReference type="CDD" id="cd23599">
    <property type="entry name" value="TFP_LU_ECD_Cold"/>
    <property type="match status" value="1"/>
</dbReference>
<reference evidence="3" key="1">
    <citation type="journal article" date="2023" name="Mol. Biol. Evol.">
        <title>Third-Generation Sequencing Reveals the Adaptive Role of the Epigenome in Three Deep-Sea Polychaetes.</title>
        <authorList>
            <person name="Perez M."/>
            <person name="Aroh O."/>
            <person name="Sun Y."/>
            <person name="Lan Y."/>
            <person name="Juniper S.K."/>
            <person name="Young C.R."/>
            <person name="Angers B."/>
            <person name="Qian P.Y."/>
        </authorList>
    </citation>
    <scope>NUCLEOTIDE SEQUENCE</scope>
    <source>
        <strain evidence="3">P08H-3</strain>
    </source>
</reference>
<keyword evidence="2" id="KW-1015">Disulfide bond</keyword>
<dbReference type="PANTHER" id="PTHR10036">
    <property type="entry name" value="CD59 GLYCOPROTEIN"/>
    <property type="match status" value="1"/>
</dbReference>
<comment type="caution">
    <text evidence="3">The sequence shown here is derived from an EMBL/GenBank/DDBJ whole genome shotgun (WGS) entry which is preliminary data.</text>
</comment>